<dbReference type="Pfam" id="PF04488">
    <property type="entry name" value="Gly_transf_sug"/>
    <property type="match status" value="1"/>
</dbReference>
<keyword evidence="5" id="KW-0333">Golgi apparatus</keyword>
<dbReference type="EMBL" id="AP029267">
    <property type="protein sequence ID" value="BFG05924.1"/>
    <property type="molecule type" value="Genomic_DNA"/>
</dbReference>
<protein>
    <submittedName>
        <fullName evidence="8">Lactosylceramide 4-alpha-galactosyltransferase-like</fullName>
    </submittedName>
</protein>
<keyword evidence="4" id="KW-0808">Transferase</keyword>
<evidence type="ECO:0000256" key="2">
    <source>
        <dbReference type="ARBA" id="ARBA00009003"/>
    </source>
</evidence>
<keyword evidence="6" id="KW-0472">Membrane</keyword>
<reference evidence="8 9" key="1">
    <citation type="submission" date="2024-02" db="EMBL/GenBank/DDBJ databases">
        <title>A chromosome-level genome assembly of Drosophila madeirensis, a fruit fly species endemic to Madeira island.</title>
        <authorList>
            <person name="Tomihara K."/>
            <person name="Llopart A."/>
            <person name="Yamamoto D."/>
        </authorList>
    </citation>
    <scope>NUCLEOTIDE SEQUENCE [LARGE SCALE GENOMIC DNA]</scope>
    <source>
        <strain evidence="8 9">RF1</strain>
    </source>
</reference>
<feature type="domain" description="Alpha 1,4-glycosyltransferase" evidence="7">
    <location>
        <begin position="224"/>
        <end position="353"/>
    </location>
</feature>
<dbReference type="PANTHER" id="PTHR12042:SF21">
    <property type="entry name" value="ALPHA1,4-GALACTOSYLTRANSFERASE 1-RELATED"/>
    <property type="match status" value="1"/>
</dbReference>
<dbReference type="SUPFAM" id="SSF53448">
    <property type="entry name" value="Nucleotide-diphospho-sugar transferases"/>
    <property type="match status" value="1"/>
</dbReference>
<dbReference type="AlphaFoldDB" id="A0AAU9GCN1"/>
<gene>
    <name evidence="8" type="ORF">DMAD_04541</name>
</gene>
<evidence type="ECO:0000256" key="3">
    <source>
        <dbReference type="ARBA" id="ARBA00022676"/>
    </source>
</evidence>
<dbReference type="Gene3D" id="3.90.550.20">
    <property type="match status" value="1"/>
</dbReference>
<dbReference type="InterPro" id="IPR007577">
    <property type="entry name" value="GlycoTrfase_DXD_sugar-bd_CS"/>
</dbReference>
<dbReference type="GO" id="GO:0006688">
    <property type="term" value="P:glycosphingolipid biosynthetic process"/>
    <property type="evidence" value="ECO:0007669"/>
    <property type="project" value="TreeGrafter"/>
</dbReference>
<proteinExistence type="inferred from homology"/>
<evidence type="ECO:0000313" key="9">
    <source>
        <dbReference type="Proteomes" id="UP001500889"/>
    </source>
</evidence>
<evidence type="ECO:0000256" key="6">
    <source>
        <dbReference type="ARBA" id="ARBA00023136"/>
    </source>
</evidence>
<accession>A0AAU9GCN1</accession>
<comment type="subcellular location">
    <subcellularLocation>
        <location evidence="1">Golgi apparatus membrane</location>
        <topology evidence="1">Single-pass type II membrane protein</topology>
    </subcellularLocation>
</comment>
<evidence type="ECO:0000256" key="4">
    <source>
        <dbReference type="ARBA" id="ARBA00022679"/>
    </source>
</evidence>
<organism evidence="8 9">
    <name type="scientific">Drosophila madeirensis</name>
    <name type="common">Fruit fly</name>
    <dbReference type="NCBI Taxonomy" id="30013"/>
    <lineage>
        <taxon>Eukaryota</taxon>
        <taxon>Metazoa</taxon>
        <taxon>Ecdysozoa</taxon>
        <taxon>Arthropoda</taxon>
        <taxon>Hexapoda</taxon>
        <taxon>Insecta</taxon>
        <taxon>Pterygota</taxon>
        <taxon>Neoptera</taxon>
        <taxon>Endopterygota</taxon>
        <taxon>Diptera</taxon>
        <taxon>Brachycera</taxon>
        <taxon>Muscomorpha</taxon>
        <taxon>Ephydroidea</taxon>
        <taxon>Drosophilidae</taxon>
        <taxon>Drosophila</taxon>
        <taxon>Sophophora</taxon>
    </lineage>
</organism>
<evidence type="ECO:0000256" key="1">
    <source>
        <dbReference type="ARBA" id="ARBA00004323"/>
    </source>
</evidence>
<name>A0AAU9GCN1_DROMD</name>
<dbReference type="Proteomes" id="UP001500889">
    <property type="component" value="Chromosome E"/>
</dbReference>
<dbReference type="GO" id="GO:0000139">
    <property type="term" value="C:Golgi membrane"/>
    <property type="evidence" value="ECO:0007669"/>
    <property type="project" value="UniProtKB-SubCell"/>
</dbReference>
<keyword evidence="9" id="KW-1185">Reference proteome</keyword>
<dbReference type="GO" id="GO:0035248">
    <property type="term" value="F:alpha-1,4-N-acetylgalactosaminyltransferase activity"/>
    <property type="evidence" value="ECO:0007669"/>
    <property type="project" value="TreeGrafter"/>
</dbReference>
<keyword evidence="3" id="KW-0328">Glycosyltransferase</keyword>
<evidence type="ECO:0000256" key="5">
    <source>
        <dbReference type="ARBA" id="ARBA00023034"/>
    </source>
</evidence>
<dbReference type="InterPro" id="IPR029044">
    <property type="entry name" value="Nucleotide-diphossugar_trans"/>
</dbReference>
<dbReference type="Pfam" id="PF04572">
    <property type="entry name" value="Gb3_synth"/>
    <property type="match status" value="1"/>
</dbReference>
<sequence length="358" mass="41260">MLLRRFLLLLVTLIMIGLLIGSSALAYSYLWKNSYQEEESIRIDDVLLAEPRPTPGRSIFFHETSSFDDENKEDNVLKLNARQACAVESAALHNPNFQVFLLFAVRKDVGLDDDNNGRRTGIKQTLVDALLNYNNVHLRRLHVWRYAAGTPVEEWFNTGYLFCSRYLVVQMSDFLRFLTLFRYGGLYLDLDVVVLQNMEDMPPNYAGVESDLFVANGVMRFSHNGTGHDIARRCLRDFQLYFNGYEWGYNGPWVITRVAKEICGTNKIAKMLNNTNRCKGFKVYEQGAFFAVPGDQWRDFLEPDKLEQTMALTKSSYLVHVWNRNSKNTTIRVATPCAYLKMAEQNCPRVFHAAGEYF</sequence>
<dbReference type="PANTHER" id="PTHR12042">
    <property type="entry name" value="LACTOSYLCERAMIDE 4-ALPHA-GALACTOSYLTRANSFERASE ALPHA- 1,4-GALACTOSYLTRANSFERASE"/>
    <property type="match status" value="1"/>
</dbReference>
<dbReference type="InterPro" id="IPR051981">
    <property type="entry name" value="Glycosyltransf_32"/>
</dbReference>
<evidence type="ECO:0000313" key="8">
    <source>
        <dbReference type="EMBL" id="BFG05924.1"/>
    </source>
</evidence>
<evidence type="ECO:0000259" key="7">
    <source>
        <dbReference type="Pfam" id="PF04572"/>
    </source>
</evidence>
<comment type="similarity">
    <text evidence="2">Belongs to the glycosyltransferase 32 family.</text>
</comment>
<dbReference type="InterPro" id="IPR007652">
    <property type="entry name" value="A1-4-GlycosylTfrase_dom"/>
</dbReference>